<proteinExistence type="predicted"/>
<gene>
    <name evidence="1" type="ORF">SLEP1_g22474</name>
</gene>
<accession>A0AAV5JFD6</accession>
<keyword evidence="2" id="KW-1185">Reference proteome</keyword>
<comment type="caution">
    <text evidence="1">The sequence shown here is derived from an EMBL/GenBank/DDBJ whole genome shotgun (WGS) entry which is preliminary data.</text>
</comment>
<name>A0AAV5JFD6_9ROSI</name>
<evidence type="ECO:0000313" key="1">
    <source>
        <dbReference type="EMBL" id="GKV11203.1"/>
    </source>
</evidence>
<organism evidence="1 2">
    <name type="scientific">Rubroshorea leprosula</name>
    <dbReference type="NCBI Taxonomy" id="152421"/>
    <lineage>
        <taxon>Eukaryota</taxon>
        <taxon>Viridiplantae</taxon>
        <taxon>Streptophyta</taxon>
        <taxon>Embryophyta</taxon>
        <taxon>Tracheophyta</taxon>
        <taxon>Spermatophyta</taxon>
        <taxon>Magnoliopsida</taxon>
        <taxon>eudicotyledons</taxon>
        <taxon>Gunneridae</taxon>
        <taxon>Pentapetalae</taxon>
        <taxon>rosids</taxon>
        <taxon>malvids</taxon>
        <taxon>Malvales</taxon>
        <taxon>Dipterocarpaceae</taxon>
        <taxon>Rubroshorea</taxon>
    </lineage>
</organism>
<evidence type="ECO:0000313" key="2">
    <source>
        <dbReference type="Proteomes" id="UP001054252"/>
    </source>
</evidence>
<dbReference type="EMBL" id="BPVZ01000033">
    <property type="protein sequence ID" value="GKV11203.1"/>
    <property type="molecule type" value="Genomic_DNA"/>
</dbReference>
<sequence>MRVVRSGGAGSLRRGVLVQTNDQMRVCLLWLSYTHGEVPSFLTGFSKWRVVEFGLEAGSFFCLVGGSLDKPLEASQKPHFAFSCLPLPPTSFSFSFLHQG</sequence>
<reference evidence="1 2" key="1">
    <citation type="journal article" date="2021" name="Commun. Biol.">
        <title>The genome of Shorea leprosula (Dipterocarpaceae) highlights the ecological relevance of drought in aseasonal tropical rainforests.</title>
        <authorList>
            <person name="Ng K.K.S."/>
            <person name="Kobayashi M.J."/>
            <person name="Fawcett J.A."/>
            <person name="Hatakeyama M."/>
            <person name="Paape T."/>
            <person name="Ng C.H."/>
            <person name="Ang C.C."/>
            <person name="Tnah L.H."/>
            <person name="Lee C.T."/>
            <person name="Nishiyama T."/>
            <person name="Sese J."/>
            <person name="O'Brien M.J."/>
            <person name="Copetti D."/>
            <person name="Mohd Noor M.I."/>
            <person name="Ong R.C."/>
            <person name="Putra M."/>
            <person name="Sireger I.Z."/>
            <person name="Indrioko S."/>
            <person name="Kosugi Y."/>
            <person name="Izuno A."/>
            <person name="Isagi Y."/>
            <person name="Lee S.L."/>
            <person name="Shimizu K.K."/>
        </authorList>
    </citation>
    <scope>NUCLEOTIDE SEQUENCE [LARGE SCALE GENOMIC DNA]</scope>
    <source>
        <strain evidence="1">214</strain>
    </source>
</reference>
<dbReference type="AlphaFoldDB" id="A0AAV5JFD6"/>
<protein>
    <submittedName>
        <fullName evidence="1">Uncharacterized protein</fullName>
    </submittedName>
</protein>
<dbReference type="Proteomes" id="UP001054252">
    <property type="component" value="Unassembled WGS sequence"/>
</dbReference>